<proteinExistence type="inferred from homology"/>
<comment type="caution">
    <text evidence="6">The sequence shown here is derived from an EMBL/GenBank/DDBJ whole genome shotgun (WGS) entry which is preliminary data.</text>
</comment>
<keyword evidence="3" id="KW-0175">Coiled coil</keyword>
<comment type="similarity">
    <text evidence="2">Belongs to the RRP17 family.</text>
</comment>
<evidence type="ECO:0008006" key="8">
    <source>
        <dbReference type="Google" id="ProtNLM"/>
    </source>
</evidence>
<organism evidence="6 7">
    <name type="scientific">Polychaeton citri CBS 116435</name>
    <dbReference type="NCBI Taxonomy" id="1314669"/>
    <lineage>
        <taxon>Eukaryota</taxon>
        <taxon>Fungi</taxon>
        <taxon>Dikarya</taxon>
        <taxon>Ascomycota</taxon>
        <taxon>Pezizomycotina</taxon>
        <taxon>Dothideomycetes</taxon>
        <taxon>Dothideomycetidae</taxon>
        <taxon>Capnodiales</taxon>
        <taxon>Capnodiaceae</taxon>
        <taxon>Polychaeton</taxon>
    </lineage>
</organism>
<protein>
    <recommendedName>
        <fullName evidence="8">Ribosomal RNA-processing protein 17</fullName>
    </recommendedName>
</protein>
<feature type="compositionally biased region" description="Basic residues" evidence="5">
    <location>
        <begin position="209"/>
        <end position="218"/>
    </location>
</feature>
<accession>A0A9P4QIQ2</accession>
<feature type="region of interest" description="Disordered" evidence="5">
    <location>
        <begin position="48"/>
        <end position="228"/>
    </location>
</feature>
<dbReference type="Pfam" id="PF09805">
    <property type="entry name" value="Nop25"/>
    <property type="match status" value="1"/>
</dbReference>
<feature type="compositionally biased region" description="Acidic residues" evidence="5">
    <location>
        <begin position="141"/>
        <end position="152"/>
    </location>
</feature>
<dbReference type="EMBL" id="MU003767">
    <property type="protein sequence ID" value="KAF2725467.1"/>
    <property type="molecule type" value="Genomic_DNA"/>
</dbReference>
<reference evidence="6" key="1">
    <citation type="journal article" date="2020" name="Stud. Mycol.">
        <title>101 Dothideomycetes genomes: a test case for predicting lifestyles and emergence of pathogens.</title>
        <authorList>
            <person name="Haridas S."/>
            <person name="Albert R."/>
            <person name="Binder M."/>
            <person name="Bloem J."/>
            <person name="Labutti K."/>
            <person name="Salamov A."/>
            <person name="Andreopoulos B."/>
            <person name="Baker S."/>
            <person name="Barry K."/>
            <person name="Bills G."/>
            <person name="Bluhm B."/>
            <person name="Cannon C."/>
            <person name="Castanera R."/>
            <person name="Culley D."/>
            <person name="Daum C."/>
            <person name="Ezra D."/>
            <person name="Gonzalez J."/>
            <person name="Henrissat B."/>
            <person name="Kuo A."/>
            <person name="Liang C."/>
            <person name="Lipzen A."/>
            <person name="Lutzoni F."/>
            <person name="Magnuson J."/>
            <person name="Mondo S."/>
            <person name="Nolan M."/>
            <person name="Ohm R."/>
            <person name="Pangilinan J."/>
            <person name="Park H.-J."/>
            <person name="Ramirez L."/>
            <person name="Alfaro M."/>
            <person name="Sun H."/>
            <person name="Tritt A."/>
            <person name="Yoshinaga Y."/>
            <person name="Zwiers L.-H."/>
            <person name="Turgeon B."/>
            <person name="Goodwin S."/>
            <person name="Spatafora J."/>
            <person name="Crous P."/>
            <person name="Grigoriev I."/>
        </authorList>
    </citation>
    <scope>NUCLEOTIDE SEQUENCE</scope>
    <source>
        <strain evidence="6">CBS 116435</strain>
    </source>
</reference>
<sequence>MAPLTKRRKLDQPEEIKFDLSARQDYLSGYRRRKQARIQHAREVAIKKEKEEKTKERRELREQRKEELADHVKAVNAELKKQNKIINGEDGEQDDDEVKGSGDSNADFEGFADEPSKPELPSDDEFVDEDKFTTVTVEAMGESEDGSEDEVEAAVKAEAEGKSTSTETPTNGKPQKRVWTKHRPADAAGRSKQKKRKFRYESKGERALTRKKQGAKNKKAAEARRGRE</sequence>
<dbReference type="GO" id="GO:0019843">
    <property type="term" value="F:rRNA binding"/>
    <property type="evidence" value="ECO:0007669"/>
    <property type="project" value="TreeGrafter"/>
</dbReference>
<evidence type="ECO:0000256" key="2">
    <source>
        <dbReference type="ARBA" id="ARBA00007175"/>
    </source>
</evidence>
<keyword evidence="7" id="KW-1185">Reference proteome</keyword>
<dbReference type="OrthoDB" id="551633at2759"/>
<dbReference type="AlphaFoldDB" id="A0A9P4QIQ2"/>
<evidence type="ECO:0000256" key="5">
    <source>
        <dbReference type="SAM" id="MobiDB-lite"/>
    </source>
</evidence>
<dbReference type="PANTHER" id="PTHR14577:SF0">
    <property type="entry name" value="NUCLEOLAR PROTEIN 12"/>
    <property type="match status" value="1"/>
</dbReference>
<evidence type="ECO:0000313" key="6">
    <source>
        <dbReference type="EMBL" id="KAF2725467.1"/>
    </source>
</evidence>
<dbReference type="InterPro" id="IPR019186">
    <property type="entry name" value="Nucleolar_protein_12"/>
</dbReference>
<evidence type="ECO:0000256" key="4">
    <source>
        <dbReference type="ARBA" id="ARBA00023242"/>
    </source>
</evidence>
<dbReference type="GO" id="GO:0005730">
    <property type="term" value="C:nucleolus"/>
    <property type="evidence" value="ECO:0007669"/>
    <property type="project" value="UniProtKB-SubCell"/>
</dbReference>
<evidence type="ECO:0000256" key="3">
    <source>
        <dbReference type="ARBA" id="ARBA00023054"/>
    </source>
</evidence>
<feature type="compositionally biased region" description="Basic and acidic residues" evidence="5">
    <location>
        <begin position="219"/>
        <end position="228"/>
    </location>
</feature>
<name>A0A9P4QIQ2_9PEZI</name>
<dbReference type="Proteomes" id="UP000799441">
    <property type="component" value="Unassembled WGS sequence"/>
</dbReference>
<gene>
    <name evidence="6" type="ORF">K431DRAFT_290588</name>
</gene>
<keyword evidence="4" id="KW-0539">Nucleus</keyword>
<feature type="compositionally biased region" description="Basic and acidic residues" evidence="5">
    <location>
        <begin position="48"/>
        <end position="81"/>
    </location>
</feature>
<evidence type="ECO:0000256" key="1">
    <source>
        <dbReference type="ARBA" id="ARBA00004604"/>
    </source>
</evidence>
<comment type="subcellular location">
    <subcellularLocation>
        <location evidence="1">Nucleus</location>
        <location evidence="1">Nucleolus</location>
    </subcellularLocation>
</comment>
<dbReference type="PANTHER" id="PTHR14577">
    <property type="entry name" value="NUCLEOLAR PROTEIN 12"/>
    <property type="match status" value="1"/>
</dbReference>
<feature type="compositionally biased region" description="Polar residues" evidence="5">
    <location>
        <begin position="162"/>
        <end position="173"/>
    </location>
</feature>
<evidence type="ECO:0000313" key="7">
    <source>
        <dbReference type="Proteomes" id="UP000799441"/>
    </source>
</evidence>
<feature type="compositionally biased region" description="Basic and acidic residues" evidence="5">
    <location>
        <begin position="199"/>
        <end position="208"/>
    </location>
</feature>